<name>A0AAD9K0Y5_9ANNE</name>
<dbReference type="InterPro" id="IPR036291">
    <property type="entry name" value="NAD(P)-bd_dom_sf"/>
</dbReference>
<dbReference type="EMBL" id="JAODUP010000089">
    <property type="protein sequence ID" value="KAK2162933.1"/>
    <property type="molecule type" value="Genomic_DNA"/>
</dbReference>
<dbReference type="GO" id="GO:0016491">
    <property type="term" value="F:oxidoreductase activity"/>
    <property type="evidence" value="ECO:0007669"/>
    <property type="project" value="UniProtKB-KW"/>
</dbReference>
<organism evidence="2 3">
    <name type="scientific">Paralvinella palmiformis</name>
    <dbReference type="NCBI Taxonomy" id="53620"/>
    <lineage>
        <taxon>Eukaryota</taxon>
        <taxon>Metazoa</taxon>
        <taxon>Spiralia</taxon>
        <taxon>Lophotrochozoa</taxon>
        <taxon>Annelida</taxon>
        <taxon>Polychaeta</taxon>
        <taxon>Sedentaria</taxon>
        <taxon>Canalipalpata</taxon>
        <taxon>Terebellida</taxon>
        <taxon>Terebelliformia</taxon>
        <taxon>Alvinellidae</taxon>
        <taxon>Paralvinella</taxon>
    </lineage>
</organism>
<evidence type="ECO:0008006" key="4">
    <source>
        <dbReference type="Google" id="ProtNLM"/>
    </source>
</evidence>
<comment type="caution">
    <text evidence="2">The sequence shown here is derived from an EMBL/GenBank/DDBJ whole genome shotgun (WGS) entry which is preliminary data.</text>
</comment>
<keyword evidence="1" id="KW-0560">Oxidoreductase</keyword>
<dbReference type="AlphaFoldDB" id="A0AAD9K0Y5"/>
<dbReference type="SUPFAM" id="SSF51735">
    <property type="entry name" value="NAD(P)-binding Rossmann-fold domains"/>
    <property type="match status" value="1"/>
</dbReference>
<reference evidence="2" key="1">
    <citation type="journal article" date="2023" name="Mol. Biol. Evol.">
        <title>Third-Generation Sequencing Reveals the Adaptive Role of the Epigenome in Three Deep-Sea Polychaetes.</title>
        <authorList>
            <person name="Perez M."/>
            <person name="Aroh O."/>
            <person name="Sun Y."/>
            <person name="Lan Y."/>
            <person name="Juniper S.K."/>
            <person name="Young C.R."/>
            <person name="Angers B."/>
            <person name="Qian P.Y."/>
        </authorList>
    </citation>
    <scope>NUCLEOTIDE SEQUENCE</scope>
    <source>
        <strain evidence="2">P08H-3</strain>
    </source>
</reference>
<proteinExistence type="predicted"/>
<accession>A0AAD9K0Y5</accession>
<protein>
    <recommendedName>
        <fullName evidence="4">Retinol dehydrogenase 13</fullName>
    </recommendedName>
</protein>
<dbReference type="PANTHER" id="PTHR43157">
    <property type="entry name" value="PHOSPHATIDYLINOSITOL-GLYCAN BIOSYNTHESIS CLASS F PROTEIN-RELATED"/>
    <property type="match status" value="1"/>
</dbReference>
<dbReference type="InterPro" id="IPR002347">
    <property type="entry name" value="SDR_fam"/>
</dbReference>
<sequence>MMFEKLLWPAGIVGTVIGLATLTKDYVDGERYRGEEKLFGRTVIVTGANSGIGEQTSRELAKRGAKVIMACRNMKDCMSLRDEIVEETFNPNIHCKKLDLTSLKSIKEFAEEINEDEKRIHVLINNAGVMLPDQRKLTKDGYEMHLGVNYFGPFLLTHLLLDKLKASAPSRIVNVTCSNFMHAKLDFKNLNFDDKYHGEAAYGQSKLALYLFSVRLAEMLEGTKVSVYAANPGLCYTKLPRNMGWYKSYISSAVIYPFLFLVMKNPRAGMQTVLRCVLDPELEGHTGKYYDNCKEIEQVPNEAFKDINIDRLWATSELWTCLKTHAELVKTQPDVVKSHHDVAKS</sequence>
<gene>
    <name evidence="2" type="ORF">LSH36_89g03028</name>
</gene>
<dbReference type="Gene3D" id="3.40.50.720">
    <property type="entry name" value="NAD(P)-binding Rossmann-like Domain"/>
    <property type="match status" value="1"/>
</dbReference>
<evidence type="ECO:0000313" key="3">
    <source>
        <dbReference type="Proteomes" id="UP001208570"/>
    </source>
</evidence>
<evidence type="ECO:0000256" key="1">
    <source>
        <dbReference type="ARBA" id="ARBA00023002"/>
    </source>
</evidence>
<evidence type="ECO:0000313" key="2">
    <source>
        <dbReference type="EMBL" id="KAK2162933.1"/>
    </source>
</evidence>
<dbReference type="PRINTS" id="PR00081">
    <property type="entry name" value="GDHRDH"/>
</dbReference>
<dbReference type="Pfam" id="PF00106">
    <property type="entry name" value="adh_short"/>
    <property type="match status" value="1"/>
</dbReference>
<keyword evidence="3" id="KW-1185">Reference proteome</keyword>
<dbReference type="Proteomes" id="UP001208570">
    <property type="component" value="Unassembled WGS sequence"/>
</dbReference>
<dbReference type="PANTHER" id="PTHR43157:SF31">
    <property type="entry name" value="PHOSPHATIDYLINOSITOL-GLYCAN BIOSYNTHESIS CLASS F PROTEIN"/>
    <property type="match status" value="1"/>
</dbReference>